<dbReference type="EMBL" id="JAFNJU010000005">
    <property type="protein sequence ID" value="MBO1265048.1"/>
    <property type="molecule type" value="Genomic_DNA"/>
</dbReference>
<reference evidence="2" key="1">
    <citation type="submission" date="2021-03" db="EMBL/GenBank/DDBJ databases">
        <title>Proteiniclasticum marinus sp. nov., isolated from tidal flat sediment.</title>
        <authorList>
            <person name="Namirimu T."/>
            <person name="Yang J.-A."/>
            <person name="Yang S.-H."/>
            <person name="Kim Y.-J."/>
            <person name="Kwon K.K."/>
        </authorList>
    </citation>
    <scope>NUCLEOTIDE SEQUENCE</scope>
    <source>
        <strain evidence="2">SCR006</strain>
    </source>
</reference>
<dbReference type="Proteomes" id="UP000664218">
    <property type="component" value="Unassembled WGS sequence"/>
</dbReference>
<feature type="domain" description="B12-binding" evidence="1">
    <location>
        <begin position="94"/>
        <end position="220"/>
    </location>
</feature>
<gene>
    <name evidence="2" type="ORF">J3A84_08420</name>
</gene>
<dbReference type="CDD" id="cd02065">
    <property type="entry name" value="B12-binding_like"/>
    <property type="match status" value="1"/>
</dbReference>
<keyword evidence="3" id="KW-1185">Reference proteome</keyword>
<dbReference type="InterPro" id="IPR006158">
    <property type="entry name" value="Cobalamin-bd"/>
</dbReference>
<evidence type="ECO:0000313" key="2">
    <source>
        <dbReference type="EMBL" id="MBO1265048.1"/>
    </source>
</evidence>
<dbReference type="PROSITE" id="PS51332">
    <property type="entry name" value="B12_BINDING"/>
    <property type="match status" value="1"/>
</dbReference>
<name>A0A939KJD2_9CLOT</name>
<evidence type="ECO:0000313" key="3">
    <source>
        <dbReference type="Proteomes" id="UP000664218"/>
    </source>
</evidence>
<dbReference type="AlphaFoldDB" id="A0A939KJD2"/>
<accession>A0A939KJD2</accession>
<dbReference type="InterPro" id="IPR036724">
    <property type="entry name" value="Cobalamin-bd_sf"/>
</dbReference>
<comment type="caution">
    <text evidence="2">The sequence shown here is derived from an EMBL/GenBank/DDBJ whole genome shotgun (WGS) entry which is preliminary data.</text>
</comment>
<dbReference type="GO" id="GO:0031419">
    <property type="term" value="F:cobalamin binding"/>
    <property type="evidence" value="ECO:0007669"/>
    <property type="project" value="InterPro"/>
</dbReference>
<sequence>MNNYLMEFNEIIESENREKSLSFVKELLEERKLSVMDVYEKVLTPSLNSMEGTGNEEMDIWKEHIRTSIVRTIIENMYPYVIRERDEKYGVKSGKKVAVICPSDEYHELGARMITDYFTMLGYESTYVGSNTPREVFVSGLKTQNLDYIAISISNPYHLISTRNTIARIREVDKNVKIIVGGHAIKSLGEKAQILKADYILTTFDDIISLAGGHTDETTL</sequence>
<dbReference type="SUPFAM" id="SSF52242">
    <property type="entry name" value="Cobalamin (vitamin B12)-binding domain"/>
    <property type="match status" value="1"/>
</dbReference>
<evidence type="ECO:0000259" key="1">
    <source>
        <dbReference type="PROSITE" id="PS51332"/>
    </source>
</evidence>
<organism evidence="2 3">
    <name type="scientific">Proteiniclasticum aestuarii</name>
    <dbReference type="NCBI Taxonomy" id="2817862"/>
    <lineage>
        <taxon>Bacteria</taxon>
        <taxon>Bacillati</taxon>
        <taxon>Bacillota</taxon>
        <taxon>Clostridia</taxon>
        <taxon>Eubacteriales</taxon>
        <taxon>Clostridiaceae</taxon>
        <taxon>Proteiniclasticum</taxon>
    </lineage>
</organism>
<dbReference type="Pfam" id="PF02310">
    <property type="entry name" value="B12-binding"/>
    <property type="match status" value="1"/>
</dbReference>
<proteinExistence type="predicted"/>
<dbReference type="Gene3D" id="3.40.50.280">
    <property type="entry name" value="Cobalamin-binding domain"/>
    <property type="match status" value="1"/>
</dbReference>
<protein>
    <submittedName>
        <fullName evidence="2">Cobalamin B12-binding domain-containing protein</fullName>
    </submittedName>
</protein>
<dbReference type="RefSeq" id="WP_207599566.1">
    <property type="nucleotide sequence ID" value="NZ_JAFNJU010000005.1"/>
</dbReference>
<dbReference type="GO" id="GO:0046872">
    <property type="term" value="F:metal ion binding"/>
    <property type="evidence" value="ECO:0007669"/>
    <property type="project" value="InterPro"/>
</dbReference>